<dbReference type="AlphaFoldDB" id="A0A0E9XWN6"/>
<dbReference type="EMBL" id="GBXM01002337">
    <property type="protein sequence ID" value="JAI06241.1"/>
    <property type="molecule type" value="Transcribed_RNA"/>
</dbReference>
<reference evidence="1" key="1">
    <citation type="submission" date="2014-11" db="EMBL/GenBank/DDBJ databases">
        <authorList>
            <person name="Amaro Gonzalez C."/>
        </authorList>
    </citation>
    <scope>NUCLEOTIDE SEQUENCE</scope>
</reference>
<proteinExistence type="predicted"/>
<sequence>MNLVTCDILPWTVMNSKLSKSCLDNFHIYAH</sequence>
<reference evidence="1" key="2">
    <citation type="journal article" date="2015" name="Fish Shellfish Immunol.">
        <title>Early steps in the European eel (Anguilla anguilla)-Vibrio vulnificus interaction in the gills: Role of the RtxA13 toxin.</title>
        <authorList>
            <person name="Callol A."/>
            <person name="Pajuelo D."/>
            <person name="Ebbesson L."/>
            <person name="Teles M."/>
            <person name="MacKenzie S."/>
            <person name="Amaro C."/>
        </authorList>
    </citation>
    <scope>NUCLEOTIDE SEQUENCE</scope>
</reference>
<accession>A0A0E9XWN6</accession>
<organism evidence="1">
    <name type="scientific">Anguilla anguilla</name>
    <name type="common">European freshwater eel</name>
    <name type="synonym">Muraena anguilla</name>
    <dbReference type="NCBI Taxonomy" id="7936"/>
    <lineage>
        <taxon>Eukaryota</taxon>
        <taxon>Metazoa</taxon>
        <taxon>Chordata</taxon>
        <taxon>Craniata</taxon>
        <taxon>Vertebrata</taxon>
        <taxon>Euteleostomi</taxon>
        <taxon>Actinopterygii</taxon>
        <taxon>Neopterygii</taxon>
        <taxon>Teleostei</taxon>
        <taxon>Anguilliformes</taxon>
        <taxon>Anguillidae</taxon>
        <taxon>Anguilla</taxon>
    </lineage>
</organism>
<evidence type="ECO:0000313" key="1">
    <source>
        <dbReference type="EMBL" id="JAI06241.1"/>
    </source>
</evidence>
<protein>
    <submittedName>
        <fullName evidence="1">Uncharacterized protein</fullName>
    </submittedName>
</protein>
<name>A0A0E9XWN6_ANGAN</name>